<dbReference type="Proteomes" id="UP000075374">
    <property type="component" value="Unassembled WGS sequence"/>
</dbReference>
<dbReference type="SUPFAM" id="SSF47384">
    <property type="entry name" value="Homodimeric domain of signal transducing histidine kinase"/>
    <property type="match status" value="1"/>
</dbReference>
<evidence type="ECO:0000313" key="14">
    <source>
        <dbReference type="Proteomes" id="UP000075374"/>
    </source>
</evidence>
<dbReference type="Gene3D" id="3.30.565.10">
    <property type="entry name" value="Histidine kinase-like ATPase, C-terminal domain"/>
    <property type="match status" value="1"/>
</dbReference>
<comment type="catalytic activity">
    <reaction evidence="1">
        <text>ATP + protein L-histidine = ADP + protein N-phospho-L-histidine.</text>
        <dbReference type="EC" id="2.7.13.3"/>
    </reaction>
</comment>
<evidence type="ECO:0000259" key="11">
    <source>
        <dbReference type="PROSITE" id="PS50109"/>
    </source>
</evidence>
<dbReference type="CDD" id="cd00082">
    <property type="entry name" value="HisKA"/>
    <property type="match status" value="1"/>
</dbReference>
<comment type="subcellular location">
    <subcellularLocation>
        <location evidence="2">Membrane</location>
    </subcellularLocation>
</comment>
<dbReference type="RefSeq" id="WP_061859008.1">
    <property type="nucleotide sequence ID" value="NZ_LTBB01000012.1"/>
</dbReference>
<dbReference type="Gene3D" id="6.10.340.10">
    <property type="match status" value="1"/>
</dbReference>
<dbReference type="InterPro" id="IPR003594">
    <property type="entry name" value="HATPase_dom"/>
</dbReference>
<dbReference type="AlphaFoldDB" id="A0A151AKU4"/>
<evidence type="ECO:0000313" key="13">
    <source>
        <dbReference type="EMBL" id="KYH28256.1"/>
    </source>
</evidence>
<dbReference type="PRINTS" id="PR00344">
    <property type="entry name" value="BCTRLSENSOR"/>
</dbReference>
<dbReference type="InterPro" id="IPR036097">
    <property type="entry name" value="HisK_dim/P_sf"/>
</dbReference>
<dbReference type="GO" id="GO:0016036">
    <property type="term" value="P:cellular response to phosphate starvation"/>
    <property type="evidence" value="ECO:0007669"/>
    <property type="project" value="TreeGrafter"/>
</dbReference>
<evidence type="ECO:0000256" key="5">
    <source>
        <dbReference type="ARBA" id="ARBA00022679"/>
    </source>
</evidence>
<dbReference type="InterPro" id="IPR004358">
    <property type="entry name" value="Sig_transdc_His_kin-like_C"/>
</dbReference>
<comment type="caution">
    <text evidence="13">The sequence shown here is derived from an EMBL/GenBank/DDBJ whole genome shotgun (WGS) entry which is preliminary data.</text>
</comment>
<evidence type="ECO:0000256" key="1">
    <source>
        <dbReference type="ARBA" id="ARBA00000085"/>
    </source>
</evidence>
<dbReference type="Pfam" id="PF00672">
    <property type="entry name" value="HAMP"/>
    <property type="match status" value="1"/>
</dbReference>
<keyword evidence="10" id="KW-1133">Transmembrane helix</keyword>
<evidence type="ECO:0000256" key="10">
    <source>
        <dbReference type="SAM" id="Phobius"/>
    </source>
</evidence>
<feature type="transmembrane region" description="Helical" evidence="10">
    <location>
        <begin position="181"/>
        <end position="200"/>
    </location>
</feature>
<evidence type="ECO:0000256" key="2">
    <source>
        <dbReference type="ARBA" id="ARBA00004370"/>
    </source>
</evidence>
<evidence type="ECO:0000256" key="8">
    <source>
        <dbReference type="ARBA" id="ARBA00023136"/>
    </source>
</evidence>
<dbReference type="PANTHER" id="PTHR45453">
    <property type="entry name" value="PHOSPHATE REGULON SENSOR PROTEIN PHOR"/>
    <property type="match status" value="1"/>
</dbReference>
<feature type="coiled-coil region" evidence="9">
    <location>
        <begin position="246"/>
        <end position="276"/>
    </location>
</feature>
<evidence type="ECO:0000256" key="4">
    <source>
        <dbReference type="ARBA" id="ARBA00022553"/>
    </source>
</evidence>
<dbReference type="PATRIC" id="fig|1121305.3.peg.2212"/>
<dbReference type="SMART" id="SM00388">
    <property type="entry name" value="HisKA"/>
    <property type="match status" value="1"/>
</dbReference>
<sequence length="509" mass="58758">MKKSIVLKLFVITVVFFTAFITIEMLFQSIFFQNFYIDRKTKNLKNNLENFEKSYVENIGNMEKNLSNIKDFEDDNNAKIVILESNGLLSYITDSQDKIKDSNRVSIIKKVVEEWTSNPRAFIDMQMKGETVTYIFNDPRYNIKNIVAIAPVSFNNIPVKVIFAVSSLQPVDEAVKVMKELYIYVYIAAVIIILILAFIYSKMIAKPLVELNNAALKMAKLDFTEKCEVTTEDEIGNLGKTLNFLAKNLSDALSSLKESNKQLRRDIEKEKELENMRKEFVAAVSHELKTPISLIEGYAEGIKDNIVQGEDRDYYLDVIIDEAKKMANMVSDMLELSKLESGNFKIEMNEFYLDMTINETIKRLEKIKGDKDTDRTFTIVSSVDKNLEVLGDEDRIEEVITNFLTNAIRHVKDKGNIYVRTLTKDDKIFVEIENEGEQIREEDMKKIWDRFYKIDKSRNRSLGGTGLGLSIVKHILQLHNSDFGVENTENGVKFYFSLYKKNAQNFSYM</sequence>
<dbReference type="EMBL" id="LTBB01000012">
    <property type="protein sequence ID" value="KYH28256.1"/>
    <property type="molecule type" value="Genomic_DNA"/>
</dbReference>
<dbReference type="InterPro" id="IPR036890">
    <property type="entry name" value="HATPase_C_sf"/>
</dbReference>
<dbReference type="CDD" id="cd06225">
    <property type="entry name" value="HAMP"/>
    <property type="match status" value="1"/>
</dbReference>
<evidence type="ECO:0000256" key="7">
    <source>
        <dbReference type="ARBA" id="ARBA00023012"/>
    </source>
</evidence>
<dbReference type="FunFam" id="3.30.565.10:FF:000006">
    <property type="entry name" value="Sensor histidine kinase WalK"/>
    <property type="match status" value="1"/>
</dbReference>
<feature type="domain" description="Histidine kinase" evidence="11">
    <location>
        <begin position="283"/>
        <end position="502"/>
    </location>
</feature>
<dbReference type="PANTHER" id="PTHR45453:SF3">
    <property type="entry name" value="HISTIDINE KINASE"/>
    <property type="match status" value="1"/>
</dbReference>
<proteinExistence type="predicted"/>
<organism evidence="13 14">
    <name type="scientific">Clostridium colicanis DSM 13634</name>
    <dbReference type="NCBI Taxonomy" id="1121305"/>
    <lineage>
        <taxon>Bacteria</taxon>
        <taxon>Bacillati</taxon>
        <taxon>Bacillota</taxon>
        <taxon>Clostridia</taxon>
        <taxon>Eubacteriales</taxon>
        <taxon>Clostridiaceae</taxon>
        <taxon>Clostridium</taxon>
    </lineage>
</organism>
<dbReference type="EC" id="2.7.13.3" evidence="3"/>
<dbReference type="Pfam" id="PF02518">
    <property type="entry name" value="HATPase_c"/>
    <property type="match status" value="1"/>
</dbReference>
<dbReference type="SMART" id="SM00304">
    <property type="entry name" value="HAMP"/>
    <property type="match status" value="1"/>
</dbReference>
<dbReference type="InterPro" id="IPR050351">
    <property type="entry name" value="BphY/WalK/GraS-like"/>
</dbReference>
<evidence type="ECO:0000256" key="3">
    <source>
        <dbReference type="ARBA" id="ARBA00012438"/>
    </source>
</evidence>
<protein>
    <recommendedName>
        <fullName evidence="3">histidine kinase</fullName>
        <ecNumber evidence="3">2.7.13.3</ecNumber>
    </recommendedName>
</protein>
<dbReference type="InterPro" id="IPR005467">
    <property type="entry name" value="His_kinase_dom"/>
</dbReference>
<keyword evidence="9" id="KW-0175">Coiled coil</keyword>
<feature type="transmembrane region" description="Helical" evidence="10">
    <location>
        <begin position="6"/>
        <end position="32"/>
    </location>
</feature>
<gene>
    <name evidence="13" type="primary">phoR_3</name>
    <name evidence="13" type="ORF">CLCOL_22090</name>
</gene>
<keyword evidence="6" id="KW-0418">Kinase</keyword>
<feature type="domain" description="HAMP" evidence="12">
    <location>
        <begin position="202"/>
        <end position="254"/>
    </location>
</feature>
<keyword evidence="5 13" id="KW-0808">Transferase</keyword>
<dbReference type="PROSITE" id="PS50109">
    <property type="entry name" value="HIS_KIN"/>
    <property type="match status" value="1"/>
</dbReference>
<dbReference type="SUPFAM" id="SSF158472">
    <property type="entry name" value="HAMP domain-like"/>
    <property type="match status" value="1"/>
</dbReference>
<dbReference type="InterPro" id="IPR003660">
    <property type="entry name" value="HAMP_dom"/>
</dbReference>
<evidence type="ECO:0000259" key="12">
    <source>
        <dbReference type="PROSITE" id="PS50885"/>
    </source>
</evidence>
<name>A0A151AKU4_9CLOT</name>
<keyword evidence="4" id="KW-0597">Phosphoprotein</keyword>
<dbReference type="GO" id="GO:0000155">
    <property type="term" value="F:phosphorelay sensor kinase activity"/>
    <property type="evidence" value="ECO:0007669"/>
    <property type="project" value="InterPro"/>
</dbReference>
<dbReference type="Gene3D" id="1.10.287.130">
    <property type="match status" value="1"/>
</dbReference>
<keyword evidence="10" id="KW-0812">Transmembrane</keyword>
<evidence type="ECO:0000256" key="6">
    <source>
        <dbReference type="ARBA" id="ARBA00022777"/>
    </source>
</evidence>
<dbReference type="PROSITE" id="PS50885">
    <property type="entry name" value="HAMP"/>
    <property type="match status" value="1"/>
</dbReference>
<keyword evidence="14" id="KW-1185">Reference proteome</keyword>
<evidence type="ECO:0000256" key="9">
    <source>
        <dbReference type="SAM" id="Coils"/>
    </source>
</evidence>
<dbReference type="Pfam" id="PF00512">
    <property type="entry name" value="HisKA"/>
    <property type="match status" value="1"/>
</dbReference>
<accession>A0A151AKU4</accession>
<dbReference type="GO" id="GO:0004721">
    <property type="term" value="F:phosphoprotein phosphatase activity"/>
    <property type="evidence" value="ECO:0007669"/>
    <property type="project" value="TreeGrafter"/>
</dbReference>
<keyword evidence="8 10" id="KW-0472">Membrane</keyword>
<dbReference type="InterPro" id="IPR003661">
    <property type="entry name" value="HisK_dim/P_dom"/>
</dbReference>
<dbReference type="SUPFAM" id="SSF55874">
    <property type="entry name" value="ATPase domain of HSP90 chaperone/DNA topoisomerase II/histidine kinase"/>
    <property type="match status" value="1"/>
</dbReference>
<dbReference type="SMART" id="SM00387">
    <property type="entry name" value="HATPase_c"/>
    <property type="match status" value="1"/>
</dbReference>
<dbReference type="STRING" id="1121305.CLCOL_22090"/>
<dbReference type="FunFam" id="1.10.287.130:FF:000001">
    <property type="entry name" value="Two-component sensor histidine kinase"/>
    <property type="match status" value="1"/>
</dbReference>
<keyword evidence="7" id="KW-0902">Two-component regulatory system</keyword>
<dbReference type="GO" id="GO:0005886">
    <property type="term" value="C:plasma membrane"/>
    <property type="evidence" value="ECO:0007669"/>
    <property type="project" value="TreeGrafter"/>
</dbReference>
<reference evidence="13 14" key="1">
    <citation type="submission" date="2016-02" db="EMBL/GenBank/DDBJ databases">
        <title>Genome sequence of Clostridium colicanis DSM 13634.</title>
        <authorList>
            <person name="Poehlein A."/>
            <person name="Daniel R."/>
        </authorList>
    </citation>
    <scope>NUCLEOTIDE SEQUENCE [LARGE SCALE GENOMIC DNA]</scope>
    <source>
        <strain evidence="13 14">DSM 13634</strain>
    </source>
</reference>